<proteinExistence type="predicted"/>
<keyword evidence="4" id="KW-1185">Reference proteome</keyword>
<dbReference type="PANTHER" id="PTHR30383:SF29">
    <property type="entry name" value="SGNH HYDROLASE-TYPE ESTERASE DOMAIN-CONTAINING PROTEIN"/>
    <property type="match status" value="1"/>
</dbReference>
<evidence type="ECO:0000259" key="1">
    <source>
        <dbReference type="Pfam" id="PF13472"/>
    </source>
</evidence>
<dbReference type="GO" id="GO:0016788">
    <property type="term" value="F:hydrolase activity, acting on ester bonds"/>
    <property type="evidence" value="ECO:0007669"/>
    <property type="project" value="UniProtKB-ARBA"/>
</dbReference>
<protein>
    <submittedName>
        <fullName evidence="3">Uncharacterized protein</fullName>
    </submittedName>
</protein>
<evidence type="ECO:0000313" key="4">
    <source>
        <dbReference type="Proteomes" id="UP000265964"/>
    </source>
</evidence>
<dbReference type="InterPro" id="IPR051532">
    <property type="entry name" value="Ester_Hydrolysis_Enzymes"/>
</dbReference>
<reference evidence="3 4" key="1">
    <citation type="submission" date="2017-08" db="EMBL/GenBank/DDBJ databases">
        <title>Reclassification of Bisgaard taxon 37 and 44.</title>
        <authorList>
            <person name="Christensen H."/>
        </authorList>
    </citation>
    <scope>NUCLEOTIDE SEQUENCE [LARGE SCALE GENOMIC DNA]</scope>
    <source>
        <strain evidence="3 4">EEAB3T1</strain>
    </source>
</reference>
<sequence>MLNRILKTIACVGIAAIIFGCTTDSELKHYKDYISKDSFLIDYTNNSYQTVRLKDKILNAKTQGLTIVQLGDSHTAADVMTMYLRNRLREYLGTGALGFIDPINVPGQYNSLIGYTKKNVSLINSRTQKNYDYALGGIIASFNSKGSIEYRGINGNNIPLSDLNLITRCTGTRTCTVTISSNLGTSTLSINSSSWRNYSIFVEGNFRISANNNLEIGGLFINNESNGVTVSSLGSNGATIYHLNTWNPNWLNELAALKPDLVILAYGTNESYNASYDSKTYIADYSKLIQNIRNKTQAQVMILSNPDSLNLNINKSLVNSTCDAQQHQGVDIVYRDLLTIAKKNNTLFWDWRHAMGGKCSAQKMMQEQLMRNDGVHFSAKGYSLFGYQLAKDIVSLANK</sequence>
<evidence type="ECO:0000313" key="3">
    <source>
        <dbReference type="EMBL" id="RIY34623.1"/>
    </source>
</evidence>
<dbReference type="InterPro" id="IPR013830">
    <property type="entry name" value="SGNH_hydro"/>
</dbReference>
<feature type="domain" description="Peptidoglycan O-acetylesterase N-terminal" evidence="2">
    <location>
        <begin position="95"/>
        <end position="177"/>
    </location>
</feature>
<dbReference type="PANTHER" id="PTHR30383">
    <property type="entry name" value="THIOESTERASE 1/PROTEASE 1/LYSOPHOSPHOLIPASE L1"/>
    <property type="match status" value="1"/>
</dbReference>
<dbReference type="InterPro" id="IPR036514">
    <property type="entry name" value="SGNH_hydro_sf"/>
</dbReference>
<dbReference type="Gene3D" id="2.60.120.1360">
    <property type="match status" value="1"/>
</dbReference>
<dbReference type="AlphaFoldDB" id="A0A3A1Y8J1"/>
<dbReference type="OrthoDB" id="7985403at2"/>
<evidence type="ECO:0000259" key="2">
    <source>
        <dbReference type="Pfam" id="PF22753"/>
    </source>
</evidence>
<dbReference type="Gene3D" id="3.40.50.1110">
    <property type="entry name" value="SGNH hydrolase"/>
    <property type="match status" value="1"/>
</dbReference>
<gene>
    <name evidence="3" type="ORF">CKF59_05225</name>
</gene>
<feature type="domain" description="SGNH hydrolase-type esterase" evidence="1">
    <location>
        <begin position="226"/>
        <end position="383"/>
    </location>
</feature>
<dbReference type="EMBL" id="NRJF01000146">
    <property type="protein sequence ID" value="RIY34623.1"/>
    <property type="molecule type" value="Genomic_DNA"/>
</dbReference>
<dbReference type="Proteomes" id="UP000265964">
    <property type="component" value="Unassembled WGS sequence"/>
</dbReference>
<dbReference type="PROSITE" id="PS51257">
    <property type="entry name" value="PROKAR_LIPOPROTEIN"/>
    <property type="match status" value="1"/>
</dbReference>
<organism evidence="3 4">
    <name type="scientific">Psittacicella gerlachiana</name>
    <dbReference type="NCBI Taxonomy" id="2028574"/>
    <lineage>
        <taxon>Bacteria</taxon>
        <taxon>Pseudomonadati</taxon>
        <taxon>Pseudomonadota</taxon>
        <taxon>Gammaproteobacteria</taxon>
        <taxon>Pasteurellales</taxon>
        <taxon>Psittacicellaceae</taxon>
        <taxon>Psittacicella</taxon>
    </lineage>
</organism>
<accession>A0A3A1Y8J1</accession>
<dbReference type="InterPro" id="IPR055041">
    <property type="entry name" value="Ape1_N"/>
</dbReference>
<dbReference type="Pfam" id="PF13472">
    <property type="entry name" value="Lipase_GDSL_2"/>
    <property type="match status" value="1"/>
</dbReference>
<dbReference type="RefSeq" id="WP_119534911.1">
    <property type="nucleotide sequence ID" value="NZ_NRJF01000146.1"/>
</dbReference>
<comment type="caution">
    <text evidence="3">The sequence shown here is derived from an EMBL/GenBank/DDBJ whole genome shotgun (WGS) entry which is preliminary data.</text>
</comment>
<dbReference type="SUPFAM" id="SSF52266">
    <property type="entry name" value="SGNH hydrolase"/>
    <property type="match status" value="1"/>
</dbReference>
<name>A0A3A1Y8J1_9GAMM</name>
<dbReference type="Pfam" id="PF22753">
    <property type="entry name" value="Ape1_N"/>
    <property type="match status" value="1"/>
</dbReference>